<dbReference type="InterPro" id="IPR000182">
    <property type="entry name" value="GNAT_dom"/>
</dbReference>
<reference evidence="5 7" key="2">
    <citation type="submission" date="2016-08" db="EMBL/GenBank/DDBJ databases">
        <authorList>
            <person name="Varghese N."/>
            <person name="Submissions Spin"/>
        </authorList>
    </citation>
    <scope>NUCLEOTIDE SEQUENCE [LARGE SCALE GENOMIC DNA]</scope>
    <source>
        <strain evidence="5 7">HL-109</strain>
    </source>
</reference>
<dbReference type="NCBIfam" id="NF007807">
    <property type="entry name" value="PRK10514.1"/>
    <property type="match status" value="1"/>
</dbReference>
<dbReference type="PANTHER" id="PTHR43800:SF1">
    <property type="entry name" value="PEPTIDYL-LYSINE N-ACETYLTRANSFERASE YJAB"/>
    <property type="match status" value="1"/>
</dbReference>
<dbReference type="GO" id="GO:0016747">
    <property type="term" value="F:acyltransferase activity, transferring groups other than amino-acyl groups"/>
    <property type="evidence" value="ECO:0007669"/>
    <property type="project" value="InterPro"/>
</dbReference>
<dbReference type="EMBL" id="LJSX01000021">
    <property type="protein sequence ID" value="KPQ09806.1"/>
    <property type="molecule type" value="Genomic_DNA"/>
</dbReference>
<accession>A0A0P7XQF9</accession>
<evidence type="ECO:0000259" key="3">
    <source>
        <dbReference type="PROSITE" id="PS51186"/>
    </source>
</evidence>
<dbReference type="PANTHER" id="PTHR43800">
    <property type="entry name" value="PEPTIDYL-LYSINE N-ACETYLTRANSFERASE YJAB"/>
    <property type="match status" value="1"/>
</dbReference>
<dbReference type="PROSITE" id="PS51186">
    <property type="entry name" value="GNAT"/>
    <property type="match status" value="1"/>
</dbReference>
<evidence type="ECO:0000256" key="2">
    <source>
        <dbReference type="ARBA" id="ARBA00023315"/>
    </source>
</evidence>
<evidence type="ECO:0000313" key="6">
    <source>
        <dbReference type="Proteomes" id="UP000050497"/>
    </source>
</evidence>
<reference evidence="4 6" key="1">
    <citation type="submission" date="2015-09" db="EMBL/GenBank/DDBJ databases">
        <title>Identification and resolution of microdiversity through metagenomic sequencing of parallel consortia.</title>
        <authorList>
            <person name="Nelson W.C."/>
            <person name="Romine M.F."/>
            <person name="Lindemann S.R."/>
        </authorList>
    </citation>
    <scope>NUCLEOTIDE SEQUENCE [LARGE SCALE GENOMIC DNA]</scope>
    <source>
        <strain evidence="4">HL-109</strain>
    </source>
</reference>
<organism evidence="4 6">
    <name type="scientific">Saliniramus fredricksonii</name>
    <dbReference type="NCBI Taxonomy" id="1653334"/>
    <lineage>
        <taxon>Bacteria</taxon>
        <taxon>Pseudomonadati</taxon>
        <taxon>Pseudomonadota</taxon>
        <taxon>Alphaproteobacteria</taxon>
        <taxon>Hyphomicrobiales</taxon>
        <taxon>Salinarimonadaceae</taxon>
        <taxon>Saliniramus</taxon>
    </lineage>
</organism>
<sequence>MTSRRPALRRIRRAYPGETEALFAIWEAAVAATHDFIAPADRAFYAELVRERYLPRAHVAVAAGAGDAPLGFIGMAAEHIEALFVHPDHARCGVGRALVAHARKPPGWRGVGTGLRAVRVDVNEQNWPGRAFYARLGFRPAGRSRLDACGRPYPILHLRLEADAPFP</sequence>
<evidence type="ECO:0000256" key="1">
    <source>
        <dbReference type="ARBA" id="ARBA00022679"/>
    </source>
</evidence>
<dbReference type="Proteomes" id="UP000050497">
    <property type="component" value="Unassembled WGS sequence"/>
</dbReference>
<feature type="domain" description="N-acetyltransferase" evidence="3">
    <location>
        <begin position="9"/>
        <end position="165"/>
    </location>
</feature>
<dbReference type="RefSeq" id="WP_074445676.1">
    <property type="nucleotide sequence ID" value="NZ_FMBM01000002.1"/>
</dbReference>
<evidence type="ECO:0000313" key="4">
    <source>
        <dbReference type="EMBL" id="KPQ09806.1"/>
    </source>
</evidence>
<dbReference type="EMBL" id="FMBM01000002">
    <property type="protein sequence ID" value="SCC82124.1"/>
    <property type="molecule type" value="Genomic_DNA"/>
</dbReference>
<evidence type="ECO:0000313" key="5">
    <source>
        <dbReference type="EMBL" id="SCC82124.1"/>
    </source>
</evidence>
<proteinExistence type="predicted"/>
<dbReference type="OrthoDB" id="9797417at2"/>
<name>A0A0P7XQF9_9HYPH</name>
<protein>
    <submittedName>
        <fullName evidence="5">Acetyltransferase</fullName>
    </submittedName>
    <submittedName>
        <fullName evidence="4">Putative aetyltransferase YjaB</fullName>
    </submittedName>
</protein>
<gene>
    <name evidence="4" type="primary">yjaB</name>
    <name evidence="5" type="ORF">GA0071312_3100</name>
    <name evidence="4" type="ORF">HLUCCO17_12985</name>
</gene>
<evidence type="ECO:0000313" key="7">
    <source>
        <dbReference type="Proteomes" id="UP000182800"/>
    </source>
</evidence>
<keyword evidence="7" id="KW-1185">Reference proteome</keyword>
<dbReference type="SUPFAM" id="SSF55729">
    <property type="entry name" value="Acyl-CoA N-acyltransferases (Nat)"/>
    <property type="match status" value="1"/>
</dbReference>
<keyword evidence="2" id="KW-0012">Acyltransferase</keyword>
<dbReference type="AlphaFoldDB" id="A0A0P7XQF9"/>
<dbReference type="STRING" id="1653334.GA0071312_3100"/>
<dbReference type="Pfam" id="PF13508">
    <property type="entry name" value="Acetyltransf_7"/>
    <property type="match status" value="1"/>
</dbReference>
<dbReference type="Gene3D" id="3.40.630.30">
    <property type="match status" value="1"/>
</dbReference>
<keyword evidence="1 4" id="KW-0808">Transferase</keyword>
<dbReference type="CDD" id="cd04301">
    <property type="entry name" value="NAT_SF"/>
    <property type="match status" value="1"/>
</dbReference>
<dbReference type="Proteomes" id="UP000182800">
    <property type="component" value="Unassembled WGS sequence"/>
</dbReference>
<dbReference type="InterPro" id="IPR016181">
    <property type="entry name" value="Acyl_CoA_acyltransferase"/>
</dbReference>
<comment type="caution">
    <text evidence="4">The sequence shown here is derived from an EMBL/GenBank/DDBJ whole genome shotgun (WGS) entry which is preliminary data.</text>
</comment>